<keyword evidence="1" id="KW-1133">Transmembrane helix</keyword>
<proteinExistence type="predicted"/>
<evidence type="ECO:0000256" key="1">
    <source>
        <dbReference type="SAM" id="Phobius"/>
    </source>
</evidence>
<keyword evidence="1" id="KW-0812">Transmembrane</keyword>
<dbReference type="AlphaFoldDB" id="A0A0W8FKN7"/>
<reference evidence="2" key="1">
    <citation type="journal article" date="2015" name="Proc. Natl. Acad. Sci. U.S.A.">
        <title>Networks of energetic and metabolic interactions define dynamics in microbial communities.</title>
        <authorList>
            <person name="Embree M."/>
            <person name="Liu J.K."/>
            <person name="Al-Bassam M.M."/>
            <person name="Zengler K."/>
        </authorList>
    </citation>
    <scope>NUCLEOTIDE SEQUENCE</scope>
</reference>
<dbReference type="EMBL" id="LNQE01001068">
    <property type="protein sequence ID" value="KUG21380.1"/>
    <property type="molecule type" value="Genomic_DNA"/>
</dbReference>
<organism evidence="2">
    <name type="scientific">hydrocarbon metagenome</name>
    <dbReference type="NCBI Taxonomy" id="938273"/>
    <lineage>
        <taxon>unclassified sequences</taxon>
        <taxon>metagenomes</taxon>
        <taxon>ecological metagenomes</taxon>
    </lineage>
</organism>
<feature type="transmembrane region" description="Helical" evidence="1">
    <location>
        <begin position="54"/>
        <end position="77"/>
    </location>
</feature>
<protein>
    <submittedName>
        <fullName evidence="2">Sulfate permease</fullName>
    </submittedName>
</protein>
<evidence type="ECO:0000313" key="2">
    <source>
        <dbReference type="EMBL" id="KUG21380.1"/>
    </source>
</evidence>
<feature type="transmembrane region" description="Helical" evidence="1">
    <location>
        <begin position="83"/>
        <end position="102"/>
    </location>
</feature>
<comment type="caution">
    <text evidence="2">The sequence shown here is derived from an EMBL/GenBank/DDBJ whole genome shotgun (WGS) entry which is preliminary data.</text>
</comment>
<gene>
    <name evidence="2" type="ORF">ASZ90_008873</name>
</gene>
<name>A0A0W8FKN7_9ZZZZ</name>
<keyword evidence="1" id="KW-0472">Membrane</keyword>
<accession>A0A0W8FKN7</accession>
<sequence>MSRGLPEASSGGERPFRGIRFSIREFAGSVGDFGTIFPIILGAGITAGVNISHAFLFLALWYIIAGLLILAFAVAFAPPEVLTLIPFGIFGGLLIFVGLELGKHAPRPTPIR</sequence>
<feature type="transmembrane region" description="Helical" evidence="1">
    <location>
        <begin position="26"/>
        <end position="47"/>
    </location>
</feature>